<keyword evidence="4 9" id="KW-0479">Metal-binding</keyword>
<dbReference type="InterPro" id="IPR017896">
    <property type="entry name" value="4Fe4S_Fe-S-bd"/>
</dbReference>
<keyword evidence="6 9" id="KW-0560">Oxidoreductase</keyword>
<keyword evidence="3 9" id="KW-0819">tRNA processing</keyword>
<evidence type="ECO:0000256" key="2">
    <source>
        <dbReference type="ARBA" id="ARBA00022490"/>
    </source>
</evidence>
<feature type="active site" description="Proton donor" evidence="9">
    <location>
        <position position="132"/>
    </location>
</feature>
<feature type="binding site" evidence="9">
    <location>
        <position position="241"/>
    </location>
    <ligand>
        <name>[4Fe-4S] cluster</name>
        <dbReference type="ChEBI" id="CHEBI:49883"/>
        <label>2</label>
    </ligand>
</feature>
<feature type="binding site" evidence="9">
    <location>
        <position position="190"/>
    </location>
    <ligand>
        <name>[4Fe-4S] cluster</name>
        <dbReference type="ChEBI" id="CHEBI:49883"/>
        <label>1</label>
    </ligand>
</feature>
<sequence>MYSSPDKNTKLIKDEASRLGFNSCGIAKAVQLEDDAVRLEQWLSKGYNAGMEYMERNFDLRIDPRKLVPGAKSVITLQLNYYPAEQQQALAPKIAKYAWGTDYHYVIREKLNQLLDFINTNIGAVDGRGFVDSAPVLERSWAVRSGLGWIGKNGNVLTRNSGSFFFIATLITDLELSTDAPFTTDHCGTCTRCIDACPTDAIVSPTKIDATKCISYLTIELKDALIPSEFHNKMENWMFGCDICQDVCPWNRFSKPNTEANFTPIPEILNLSMRQWEELSEDAFNKIFKNSPLKRSKWKGMQRNISSIG</sequence>
<dbReference type="Gene3D" id="3.30.70.20">
    <property type="match status" value="1"/>
</dbReference>
<reference evidence="11 12" key="1">
    <citation type="submission" date="2018-01" db="EMBL/GenBank/DDBJ databases">
        <title>A novel member of the phylum Bacteroidetes isolated from glacier ice.</title>
        <authorList>
            <person name="Liu Q."/>
            <person name="Xin Y.-H."/>
        </authorList>
    </citation>
    <scope>NUCLEOTIDE SEQUENCE [LARGE SCALE GENOMIC DNA]</scope>
    <source>
        <strain evidence="11 12">RB1R16</strain>
    </source>
</reference>
<comment type="caution">
    <text evidence="9">Lacks conserved residue(s) required for the propagation of feature annotation.</text>
</comment>
<keyword evidence="7 9" id="KW-0408">Iron</keyword>
<comment type="function">
    <text evidence="9">Catalyzes the conversion of epoxyqueuosine (oQ) to queuosine (Q), which is a hypermodified base found in the wobble positions of tRNA(Asp), tRNA(Asn), tRNA(His) and tRNA(Tyr).</text>
</comment>
<dbReference type="RefSeq" id="WP_105039709.1">
    <property type="nucleotide sequence ID" value="NZ_PPSL01000003.1"/>
</dbReference>
<protein>
    <recommendedName>
        <fullName evidence="9">Epoxyqueuosine reductase</fullName>
        <ecNumber evidence="9">1.17.99.6</ecNumber>
    </recommendedName>
    <alternativeName>
        <fullName evidence="9">Queuosine biosynthesis protein QueG</fullName>
    </alternativeName>
</protein>
<dbReference type="Proteomes" id="UP000239872">
    <property type="component" value="Unassembled WGS sequence"/>
</dbReference>
<feature type="binding site" evidence="9">
    <location>
        <position position="61"/>
    </location>
    <ligand>
        <name>cob(II)alamin</name>
        <dbReference type="ChEBI" id="CHEBI:16304"/>
    </ligand>
</feature>
<keyword evidence="12" id="KW-1185">Reference proteome</keyword>
<keyword evidence="9" id="KW-0846">Cobalamin</keyword>
<comment type="cofactor">
    <cofactor evidence="9">
        <name>cob(II)alamin</name>
        <dbReference type="ChEBI" id="CHEBI:16304"/>
    </cofactor>
</comment>
<dbReference type="PANTHER" id="PTHR30002">
    <property type="entry name" value="EPOXYQUEUOSINE REDUCTASE"/>
    <property type="match status" value="1"/>
</dbReference>
<dbReference type="InterPro" id="IPR013542">
    <property type="entry name" value="QueG_DUF1730"/>
</dbReference>
<dbReference type="InterPro" id="IPR017900">
    <property type="entry name" value="4Fe4S_Fe_S_CS"/>
</dbReference>
<name>A0A2S7SVL7_9BACT</name>
<feature type="binding site" evidence="9">
    <location>
        <position position="167"/>
    </location>
    <ligand>
        <name>cob(II)alamin</name>
        <dbReference type="ChEBI" id="CHEBI:16304"/>
    </ligand>
</feature>
<evidence type="ECO:0000313" key="11">
    <source>
        <dbReference type="EMBL" id="PQJ10982.1"/>
    </source>
</evidence>
<feature type="binding site" evidence="9">
    <location>
        <position position="132"/>
    </location>
    <ligand>
        <name>cob(II)alamin</name>
        <dbReference type="ChEBI" id="CHEBI:16304"/>
    </ligand>
</feature>
<dbReference type="GO" id="GO:0005737">
    <property type="term" value="C:cytoplasm"/>
    <property type="evidence" value="ECO:0007669"/>
    <property type="project" value="UniProtKB-SubCell"/>
</dbReference>
<dbReference type="AlphaFoldDB" id="A0A2S7SVL7"/>
<comment type="subcellular location">
    <subcellularLocation>
        <location evidence="9">Cytoplasm</location>
    </subcellularLocation>
</comment>
<dbReference type="GO" id="GO:0046872">
    <property type="term" value="F:metal ion binding"/>
    <property type="evidence" value="ECO:0007669"/>
    <property type="project" value="UniProtKB-KW"/>
</dbReference>
<dbReference type="HAMAP" id="MF_00916">
    <property type="entry name" value="QueG"/>
    <property type="match status" value="1"/>
</dbReference>
<comment type="cofactor">
    <cofactor evidence="9">
        <name>[4Fe-4S] cluster</name>
        <dbReference type="ChEBI" id="CHEBI:49883"/>
    </cofactor>
    <text evidence="9">Binds 2 [4Fe-4S] clusters per monomer.</text>
</comment>
<comment type="subunit">
    <text evidence="9">Monomer.</text>
</comment>
<dbReference type="FunFam" id="3.30.70.20:FF:000037">
    <property type="entry name" value="Epoxyqueuosine reductase"/>
    <property type="match status" value="1"/>
</dbReference>
<keyword evidence="8 9" id="KW-0411">Iron-sulfur</keyword>
<organism evidence="11 12">
    <name type="scientific">Flavipsychrobacter stenotrophus</name>
    <dbReference type="NCBI Taxonomy" id="2077091"/>
    <lineage>
        <taxon>Bacteria</taxon>
        <taxon>Pseudomonadati</taxon>
        <taxon>Bacteroidota</taxon>
        <taxon>Chitinophagia</taxon>
        <taxon>Chitinophagales</taxon>
        <taxon>Chitinophagaceae</taxon>
        <taxon>Flavipsychrobacter</taxon>
    </lineage>
</organism>
<feature type="binding site" evidence="9">
    <location>
        <begin position="241"/>
        <end position="242"/>
    </location>
    <ligand>
        <name>cob(II)alamin</name>
        <dbReference type="ChEBI" id="CHEBI:16304"/>
    </ligand>
</feature>
<dbReference type="InterPro" id="IPR004453">
    <property type="entry name" value="QueG"/>
</dbReference>
<dbReference type="UniPathway" id="UPA00392"/>
<dbReference type="Pfam" id="PF13484">
    <property type="entry name" value="Fer4_16"/>
    <property type="match status" value="1"/>
</dbReference>
<feature type="binding site" evidence="9">
    <location>
        <position position="222"/>
    </location>
    <ligand>
        <name>tRNA</name>
        <dbReference type="ChEBI" id="CHEBI:17843"/>
    </ligand>
</feature>
<dbReference type="NCBIfam" id="TIGR00276">
    <property type="entry name" value="tRNA epoxyqueuosine(34) reductase QueG"/>
    <property type="match status" value="1"/>
</dbReference>
<dbReference type="PROSITE" id="PS51379">
    <property type="entry name" value="4FE4S_FER_2"/>
    <property type="match status" value="1"/>
</dbReference>
<comment type="caution">
    <text evidence="11">The sequence shown here is derived from an EMBL/GenBank/DDBJ whole genome shotgun (WGS) entry which is preliminary data.</text>
</comment>
<evidence type="ECO:0000259" key="10">
    <source>
        <dbReference type="PROSITE" id="PS51379"/>
    </source>
</evidence>
<dbReference type="GO" id="GO:0031419">
    <property type="term" value="F:cobalamin binding"/>
    <property type="evidence" value="ECO:0007669"/>
    <property type="project" value="UniProtKB-KW"/>
</dbReference>
<dbReference type="OrthoDB" id="9784571at2"/>
<feature type="binding site" evidence="9">
    <location>
        <position position="153"/>
    </location>
    <ligand>
        <name>cob(II)alamin</name>
        <dbReference type="ChEBI" id="CHEBI:16304"/>
    </ligand>
</feature>
<dbReference type="GO" id="GO:0008616">
    <property type="term" value="P:tRNA queuosine(34) biosynthetic process"/>
    <property type="evidence" value="ECO:0007669"/>
    <property type="project" value="UniProtKB-UniRule"/>
</dbReference>
<dbReference type="SUPFAM" id="SSF46548">
    <property type="entry name" value="alpha-helical ferredoxin"/>
    <property type="match status" value="1"/>
</dbReference>
<feature type="binding site" evidence="9">
    <location>
        <position position="197"/>
    </location>
    <ligand>
        <name>[4Fe-4S] cluster</name>
        <dbReference type="ChEBI" id="CHEBI:49883"/>
        <label>2</label>
    </ligand>
</feature>
<evidence type="ECO:0000256" key="7">
    <source>
        <dbReference type="ARBA" id="ARBA00023004"/>
    </source>
</evidence>
<feature type="binding site" evidence="9">
    <location>
        <position position="215"/>
    </location>
    <ligand>
        <name>cob(II)alamin</name>
        <dbReference type="ChEBI" id="CHEBI:16304"/>
    </ligand>
</feature>
<feature type="binding site" evidence="9">
    <location>
        <position position="248"/>
    </location>
    <ligand>
        <name>[4Fe-4S] cluster</name>
        <dbReference type="ChEBI" id="CHEBI:49883"/>
        <label>1</label>
    </ligand>
</feature>
<feature type="binding site" evidence="9">
    <location>
        <position position="156"/>
    </location>
    <ligand>
        <name>cob(II)alamin</name>
        <dbReference type="ChEBI" id="CHEBI:16304"/>
    </ligand>
</feature>
<comment type="similarity">
    <text evidence="9">Belongs to the QueG family.</text>
</comment>
<dbReference type="Pfam" id="PF08331">
    <property type="entry name" value="QueG_DUF1730"/>
    <property type="match status" value="1"/>
</dbReference>
<dbReference type="PANTHER" id="PTHR30002:SF4">
    <property type="entry name" value="EPOXYQUEUOSINE REDUCTASE"/>
    <property type="match status" value="1"/>
</dbReference>
<keyword evidence="1 9" id="KW-0004">4Fe-4S</keyword>
<evidence type="ECO:0000256" key="1">
    <source>
        <dbReference type="ARBA" id="ARBA00022485"/>
    </source>
</evidence>
<feature type="binding site" evidence="9">
    <location>
        <position position="187"/>
    </location>
    <ligand>
        <name>[4Fe-4S] cluster</name>
        <dbReference type="ChEBI" id="CHEBI:49883"/>
        <label>1</label>
    </ligand>
</feature>
<dbReference type="GO" id="GO:0051539">
    <property type="term" value="F:4 iron, 4 sulfur cluster binding"/>
    <property type="evidence" value="ECO:0007669"/>
    <property type="project" value="UniProtKB-KW"/>
</dbReference>
<keyword evidence="5 9" id="KW-0671">Queuosine biosynthesis</keyword>
<feature type="binding site" evidence="9">
    <location>
        <position position="213"/>
    </location>
    <ligand>
        <name>[4Fe-4S] cluster</name>
        <dbReference type="ChEBI" id="CHEBI:49883"/>
        <label>2</label>
    </ligand>
</feature>
<keyword evidence="9" id="KW-0170">Cobalt</keyword>
<feature type="binding site" evidence="9">
    <location>
        <position position="299"/>
    </location>
    <ligand>
        <name>tRNA</name>
        <dbReference type="ChEBI" id="CHEBI:17843"/>
    </ligand>
</feature>
<accession>A0A2S7SVL7</accession>
<keyword evidence="2 9" id="KW-0963">Cytoplasm</keyword>
<gene>
    <name evidence="9 11" type="primary">queG</name>
    <name evidence="11" type="ORF">CJD36_013515</name>
</gene>
<proteinExistence type="inferred from homology"/>
<evidence type="ECO:0000256" key="9">
    <source>
        <dbReference type="HAMAP-Rule" id="MF_00916"/>
    </source>
</evidence>
<evidence type="ECO:0000256" key="6">
    <source>
        <dbReference type="ARBA" id="ARBA00023002"/>
    </source>
</evidence>
<comment type="catalytic activity">
    <reaction evidence="9">
        <text>epoxyqueuosine(34) in tRNA + AH2 = queuosine(34) in tRNA + A + H2O</text>
        <dbReference type="Rhea" id="RHEA:32159"/>
        <dbReference type="Rhea" id="RHEA-COMP:18571"/>
        <dbReference type="Rhea" id="RHEA-COMP:18582"/>
        <dbReference type="ChEBI" id="CHEBI:13193"/>
        <dbReference type="ChEBI" id="CHEBI:15377"/>
        <dbReference type="ChEBI" id="CHEBI:17499"/>
        <dbReference type="ChEBI" id="CHEBI:194431"/>
        <dbReference type="ChEBI" id="CHEBI:194443"/>
        <dbReference type="EC" id="1.17.99.6"/>
    </reaction>
</comment>
<dbReference type="GO" id="GO:0052693">
    <property type="term" value="F:epoxyqueuosine reductase activity"/>
    <property type="evidence" value="ECO:0007669"/>
    <property type="project" value="UniProtKB-UniRule"/>
</dbReference>
<dbReference type="EC" id="1.17.99.6" evidence="9"/>
<evidence type="ECO:0000256" key="3">
    <source>
        <dbReference type="ARBA" id="ARBA00022694"/>
    </source>
</evidence>
<dbReference type="PROSITE" id="PS00198">
    <property type="entry name" value="4FE4S_FER_1"/>
    <property type="match status" value="1"/>
</dbReference>
<dbReference type="EMBL" id="PPSL01000003">
    <property type="protein sequence ID" value="PQJ10982.1"/>
    <property type="molecule type" value="Genomic_DNA"/>
</dbReference>
<evidence type="ECO:0000256" key="4">
    <source>
        <dbReference type="ARBA" id="ARBA00022723"/>
    </source>
</evidence>
<feature type="binding site" evidence="9">
    <location>
        <position position="193"/>
    </location>
    <ligand>
        <name>[4Fe-4S] cluster</name>
        <dbReference type="ChEBI" id="CHEBI:49883"/>
        <label>1</label>
    </ligand>
</feature>
<evidence type="ECO:0000313" key="12">
    <source>
        <dbReference type="Proteomes" id="UP000239872"/>
    </source>
</evidence>
<comment type="pathway">
    <text evidence="9">tRNA modification; tRNA-queuosine biosynthesis.</text>
</comment>
<feature type="domain" description="4Fe-4S ferredoxin-type" evidence="10">
    <location>
        <begin position="178"/>
        <end position="207"/>
    </location>
</feature>
<feature type="binding site" evidence="9">
    <location>
        <position position="244"/>
    </location>
    <ligand>
        <name>[4Fe-4S] cluster</name>
        <dbReference type="ChEBI" id="CHEBI:49883"/>
        <label>2</label>
    </ligand>
</feature>
<evidence type="ECO:0000256" key="8">
    <source>
        <dbReference type="ARBA" id="ARBA00023014"/>
    </source>
</evidence>
<evidence type="ECO:0000256" key="5">
    <source>
        <dbReference type="ARBA" id="ARBA00022785"/>
    </source>
</evidence>